<keyword evidence="14 27" id="KW-0547">Nucleotide-binding</keyword>
<gene>
    <name evidence="31" type="primary">metL</name>
    <name evidence="31" type="synonym">metM</name>
    <name evidence="31" type="ORF">CS022_09480</name>
</gene>
<dbReference type="InterPro" id="IPR011147">
    <property type="entry name" value="Bifunc_Aspkin/hSer_DH"/>
</dbReference>
<dbReference type="EMBL" id="PEIB01000009">
    <property type="protein sequence ID" value="RXJ73467.1"/>
    <property type="molecule type" value="Genomic_DNA"/>
</dbReference>
<keyword evidence="17 27" id="KW-0521">NADP</keyword>
<dbReference type="InterPro" id="IPR005106">
    <property type="entry name" value="Asp/hSer_DH_NAD-bd"/>
</dbReference>
<dbReference type="EC" id="1.1.1.3" evidence="27"/>
<evidence type="ECO:0000256" key="5">
    <source>
        <dbReference type="ARBA" id="ARBA00005062"/>
    </source>
</evidence>
<keyword evidence="22" id="KW-0511">Multifunctional enzyme</keyword>
<feature type="domain" description="Aspartate/glutamate/uridylate kinase" evidence="28">
    <location>
        <begin position="17"/>
        <end position="285"/>
    </location>
</feature>
<sequence length="812" mass="88899">MTRPDGTQSQGKVRHLHKFGGSSLADPECFRRVASILKKYSGDEDLIVVSAAGKTTNRLIEWISLLDKDGRQAHEALQSLRKFQQDLIENLIEGDHKQQLVDALFDDFSQLAKAGEAALDEKQKAWAQGFGEVWSTRVLAGLLNQLGLPAVNLDSRTFLRAERSAQPEVDRARSWPLINEQLAQYQSKRVVITGFMAQGQAGDTVLLGRNGSDYSATVIGALADVSRVTIWSDVAGVCSADPRIVDDACLLSLLRLDEAAELARLAAPVLHSRTLQPVSQSAIDLTLRCSYEPDSGSTRIERVLASGRGAKIITSLDNVCLVQLDVPASHDFKHVKEQVDSLLNSIKLQALAQSASDDQHRIQLAFTAEVAGDVLAKLKAANIQAEISVREDHCMVAAVGAGVTGNPVHCHGFYQQLKGQPIEFIAESPAGVSIAAILRKVDTAALVASIHQSLFHAQRKIGLVLLGKGNIGSRWLELFSEQKTALERRHGMSFTLIAIQDSKKQWLDLEGINASDAVNAFDEKAQAYEGTEWLNRLMQNPFDDIIILDVTANAGLSDLYPMMAEHGFHLISANKYAGSAVSEHYYRVQDAFAKTGRRWLYNATVGAGLPVNYAIRDLQESGDDVLSLSGIFSGTLSWLFQQYKQGESFSALLEQAWLQGLTEPDPREDLSGADVMRKLVILTREAGLAIEPEDVQVQSLVPESLATTDLDSFFEQSKALDEYLAPWLEKAEIEQGVLRYVARLGKDGKARVGIEVLPQDDPMANLLPCDNIFAIESKWYRENPLVIRGPGAGRDVTAGAILSDINRLTSML</sequence>
<dbReference type="GO" id="GO:0009089">
    <property type="term" value="P:lysine biosynthetic process via diaminopimelate"/>
    <property type="evidence" value="ECO:0007669"/>
    <property type="project" value="UniProtKB-UniRule"/>
</dbReference>
<comment type="pathway">
    <text evidence="3 27">Amino-acid biosynthesis; L-methionine biosynthesis via de novo pathway; L-homoserine from L-aspartate: step 1/3.</text>
</comment>
<evidence type="ECO:0000256" key="8">
    <source>
        <dbReference type="ARBA" id="ARBA00010046"/>
    </source>
</evidence>
<evidence type="ECO:0000256" key="3">
    <source>
        <dbReference type="ARBA" id="ARBA00004986"/>
    </source>
</evidence>
<evidence type="ECO:0000256" key="19">
    <source>
        <dbReference type="ARBA" id="ARBA00023027"/>
    </source>
</evidence>
<keyword evidence="18 27" id="KW-0560">Oxidoreductase</keyword>
<evidence type="ECO:0000256" key="25">
    <source>
        <dbReference type="ARBA" id="ARBA00048841"/>
    </source>
</evidence>
<keyword evidence="19" id="KW-0520">NAD</keyword>
<dbReference type="NCBIfam" id="TIGR00657">
    <property type="entry name" value="asp_kinases"/>
    <property type="match status" value="1"/>
</dbReference>
<comment type="similarity">
    <text evidence="7 27">In the C-terminal section; belongs to the homoserine dehydrogenase family.</text>
</comment>
<dbReference type="InterPro" id="IPR001048">
    <property type="entry name" value="Asp/Glu/Uridylate_kinase"/>
</dbReference>
<dbReference type="SUPFAM" id="SSF51735">
    <property type="entry name" value="NAD(P)-binding Rossmann-fold domains"/>
    <property type="match status" value="1"/>
</dbReference>
<evidence type="ECO:0000256" key="24">
    <source>
        <dbReference type="ARBA" id="ARBA00048561"/>
    </source>
</evidence>
<dbReference type="Gene3D" id="3.40.1160.10">
    <property type="entry name" value="Acetylglutamate kinase-like"/>
    <property type="match status" value="1"/>
</dbReference>
<dbReference type="EC" id="2.7.2.4" evidence="27"/>
<dbReference type="RefSeq" id="WP_129122070.1">
    <property type="nucleotide sequence ID" value="NZ_PEIB01000009.1"/>
</dbReference>
<evidence type="ECO:0000256" key="21">
    <source>
        <dbReference type="ARBA" id="ARBA00023167"/>
    </source>
</evidence>
<dbReference type="InterPro" id="IPR042199">
    <property type="entry name" value="AsparK_Bifunc_asparK/hSer_DH"/>
</dbReference>
<reference evidence="31 32" key="1">
    <citation type="submission" date="2017-10" db="EMBL/GenBank/DDBJ databases">
        <title>Nyctiphanis sp. nov., isolated from the stomach of the euphausiid Nyctiphanes simplex (Hansen, 1911) in the Gulf of California.</title>
        <authorList>
            <person name="Gomez-Gil B."/>
            <person name="Aguilar-Mendez M."/>
            <person name="Lopez-Cortes A."/>
            <person name="Gomez-Gutierrez J."/>
            <person name="Roque A."/>
            <person name="Lang E."/>
            <person name="Gonzalez-Castillo A."/>
        </authorList>
    </citation>
    <scope>NUCLEOTIDE SEQUENCE [LARGE SCALE GENOMIC DNA]</scope>
    <source>
        <strain evidence="31 32">CAIM 600</strain>
    </source>
</reference>
<evidence type="ECO:0000259" key="29">
    <source>
        <dbReference type="Pfam" id="PF00742"/>
    </source>
</evidence>
<dbReference type="Gene3D" id="1.20.120.1320">
    <property type="entry name" value="Aspartokinase, catalytic domain"/>
    <property type="match status" value="1"/>
</dbReference>
<comment type="cofactor">
    <cofactor evidence="1">
        <name>a metal cation</name>
        <dbReference type="ChEBI" id="CHEBI:25213"/>
    </cofactor>
</comment>
<name>A0A4Q0YQP7_9GAMM</name>
<evidence type="ECO:0000256" key="15">
    <source>
        <dbReference type="ARBA" id="ARBA00022777"/>
    </source>
</evidence>
<dbReference type="FunFam" id="3.30.360.10:FF:000006">
    <property type="entry name" value="Bifunctional aspartokinase/homoserine dehydrogenase"/>
    <property type="match status" value="1"/>
</dbReference>
<dbReference type="InterPro" id="IPR019811">
    <property type="entry name" value="HDH_CS"/>
</dbReference>
<dbReference type="Pfam" id="PF00696">
    <property type="entry name" value="AA_kinase"/>
    <property type="match status" value="1"/>
</dbReference>
<evidence type="ECO:0000256" key="1">
    <source>
        <dbReference type="ARBA" id="ARBA00001920"/>
    </source>
</evidence>
<dbReference type="GO" id="GO:0004412">
    <property type="term" value="F:homoserine dehydrogenase activity"/>
    <property type="evidence" value="ECO:0007669"/>
    <property type="project" value="UniProtKB-UniRule"/>
</dbReference>
<dbReference type="PANTHER" id="PTHR43070:SF5">
    <property type="entry name" value="HOMOSERINE DEHYDROGENASE"/>
    <property type="match status" value="1"/>
</dbReference>
<dbReference type="InterPro" id="IPR049638">
    <property type="entry name" value="AK-HD"/>
</dbReference>
<evidence type="ECO:0000256" key="17">
    <source>
        <dbReference type="ARBA" id="ARBA00022857"/>
    </source>
</evidence>
<dbReference type="GO" id="GO:0009088">
    <property type="term" value="P:threonine biosynthetic process"/>
    <property type="evidence" value="ECO:0007669"/>
    <property type="project" value="UniProtKB-UniRule"/>
</dbReference>
<evidence type="ECO:0000313" key="31">
    <source>
        <dbReference type="EMBL" id="RXJ73467.1"/>
    </source>
</evidence>
<comment type="pathway">
    <text evidence="2 27">Amino-acid biosynthesis; L-lysine biosynthesis via DAP pathway; (S)-tetrahydrodipicolinate from L-aspartate: step 1/4.</text>
</comment>
<comment type="pathway">
    <text evidence="5 27">Amino-acid biosynthesis; L-methionine biosynthesis via de novo pathway; L-homoserine from L-aspartate: step 3/3.</text>
</comment>
<evidence type="ECO:0000256" key="22">
    <source>
        <dbReference type="ARBA" id="ARBA00023268"/>
    </source>
</evidence>
<dbReference type="InterPro" id="IPR018042">
    <property type="entry name" value="Aspartate_kinase_CS"/>
</dbReference>
<accession>A0A4Q0YQP7</accession>
<keyword evidence="20" id="KW-0915">Sodium</keyword>
<dbReference type="PROSITE" id="PS00324">
    <property type="entry name" value="ASPARTOKINASE"/>
    <property type="match status" value="1"/>
</dbReference>
<comment type="pathway">
    <text evidence="4 27">Amino-acid biosynthesis; L-threonine biosynthesis; L-threonine from L-aspartate: step 3/5.</text>
</comment>
<evidence type="ECO:0000313" key="32">
    <source>
        <dbReference type="Proteomes" id="UP000290287"/>
    </source>
</evidence>
<dbReference type="UniPathway" id="UPA00050">
    <property type="reaction ID" value="UER00063"/>
</dbReference>
<evidence type="ECO:0000256" key="11">
    <source>
        <dbReference type="ARBA" id="ARBA00022679"/>
    </source>
</evidence>
<dbReference type="Gene3D" id="3.30.360.10">
    <property type="entry name" value="Dihydrodipicolinate Reductase, domain 2"/>
    <property type="match status" value="1"/>
</dbReference>
<comment type="catalytic activity">
    <reaction evidence="26">
        <text>L-homoserine + NAD(+) = L-aspartate 4-semialdehyde + NADH + H(+)</text>
        <dbReference type="Rhea" id="RHEA:15757"/>
        <dbReference type="ChEBI" id="CHEBI:15378"/>
        <dbReference type="ChEBI" id="CHEBI:57476"/>
        <dbReference type="ChEBI" id="CHEBI:57540"/>
        <dbReference type="ChEBI" id="CHEBI:57945"/>
        <dbReference type="ChEBI" id="CHEBI:537519"/>
        <dbReference type="EC" id="1.1.1.3"/>
    </reaction>
    <physiologicalReaction direction="right-to-left" evidence="26">
        <dbReference type="Rhea" id="RHEA:15759"/>
    </physiologicalReaction>
</comment>
<dbReference type="GO" id="GO:0050661">
    <property type="term" value="F:NADP binding"/>
    <property type="evidence" value="ECO:0007669"/>
    <property type="project" value="UniProtKB-UniRule"/>
</dbReference>
<evidence type="ECO:0000256" key="6">
    <source>
        <dbReference type="ARBA" id="ARBA00005139"/>
    </source>
</evidence>
<evidence type="ECO:0000259" key="28">
    <source>
        <dbReference type="Pfam" id="PF00696"/>
    </source>
</evidence>
<evidence type="ECO:0000256" key="27">
    <source>
        <dbReference type="PIRNR" id="PIRNR000727"/>
    </source>
</evidence>
<evidence type="ECO:0000256" key="14">
    <source>
        <dbReference type="ARBA" id="ARBA00022741"/>
    </source>
</evidence>
<dbReference type="GO" id="GO:0005524">
    <property type="term" value="F:ATP binding"/>
    <property type="evidence" value="ECO:0007669"/>
    <property type="project" value="UniProtKB-UniRule"/>
</dbReference>
<dbReference type="InterPro" id="IPR001341">
    <property type="entry name" value="Asp_kinase"/>
</dbReference>
<comment type="function">
    <text evidence="23">Bifunctional aspartate kinase and homoserine dehydrogenase that catalyzes the first and the third steps toward the synthesis of lysine, methionine and threonine from aspartate.</text>
</comment>
<keyword evidence="32" id="KW-1185">Reference proteome</keyword>
<evidence type="ECO:0000256" key="4">
    <source>
        <dbReference type="ARBA" id="ARBA00005056"/>
    </source>
</evidence>
<dbReference type="GO" id="GO:0009086">
    <property type="term" value="P:methionine biosynthetic process"/>
    <property type="evidence" value="ECO:0007669"/>
    <property type="project" value="UniProtKB-KW"/>
</dbReference>
<organism evidence="31 32">
    <name type="scientific">Veronia nyctiphanis</name>
    <dbReference type="NCBI Taxonomy" id="1278244"/>
    <lineage>
        <taxon>Bacteria</taxon>
        <taxon>Pseudomonadati</taxon>
        <taxon>Pseudomonadota</taxon>
        <taxon>Gammaproteobacteria</taxon>
        <taxon>Vibrionales</taxon>
        <taxon>Vibrionaceae</taxon>
        <taxon>Veronia</taxon>
    </lineage>
</organism>
<keyword evidence="15 27" id="KW-0418">Kinase</keyword>
<dbReference type="InterPro" id="IPR036393">
    <property type="entry name" value="AceGlu_kinase-like_sf"/>
</dbReference>
<comment type="subunit">
    <text evidence="9 27">Homotetramer.</text>
</comment>
<comment type="similarity">
    <text evidence="8 27">In the N-terminal section; belongs to the aspartokinase family.</text>
</comment>
<dbReference type="Gene3D" id="3.40.50.720">
    <property type="entry name" value="NAD(P)-binding Rossmann-like Domain"/>
    <property type="match status" value="1"/>
</dbReference>
<dbReference type="InterPro" id="IPR001342">
    <property type="entry name" value="HDH_cat"/>
</dbReference>
<evidence type="ECO:0000256" key="20">
    <source>
        <dbReference type="ARBA" id="ARBA00023053"/>
    </source>
</evidence>
<dbReference type="Pfam" id="PF00742">
    <property type="entry name" value="Homoserine_dh"/>
    <property type="match status" value="1"/>
</dbReference>
<keyword evidence="10 27" id="KW-0028">Amino-acid biosynthesis</keyword>
<dbReference type="GO" id="GO:0009090">
    <property type="term" value="P:homoserine biosynthetic process"/>
    <property type="evidence" value="ECO:0007669"/>
    <property type="project" value="UniProtKB-ARBA"/>
</dbReference>
<dbReference type="AlphaFoldDB" id="A0A4Q0YQP7"/>
<dbReference type="Gene3D" id="3.30.70.260">
    <property type="match status" value="2"/>
</dbReference>
<dbReference type="GO" id="GO:0046872">
    <property type="term" value="F:metal ion binding"/>
    <property type="evidence" value="ECO:0007669"/>
    <property type="project" value="UniProtKB-KW"/>
</dbReference>
<evidence type="ECO:0000256" key="23">
    <source>
        <dbReference type="ARBA" id="ARBA00044938"/>
    </source>
</evidence>
<keyword evidence="11 27" id="KW-0808">Transferase</keyword>
<comment type="pathway">
    <text evidence="6 27">Amino-acid biosynthesis; L-threonine biosynthesis; L-threonine from L-aspartate: step 1/5.</text>
</comment>
<evidence type="ECO:0000256" key="13">
    <source>
        <dbReference type="ARBA" id="ARBA00022723"/>
    </source>
</evidence>
<keyword evidence="16 27" id="KW-0067">ATP-binding</keyword>
<dbReference type="NCBIfam" id="NF007003">
    <property type="entry name" value="PRK09466.1"/>
    <property type="match status" value="1"/>
</dbReference>
<feature type="domain" description="Homoserine dehydrogenase catalytic" evidence="29">
    <location>
        <begin position="610"/>
        <end position="805"/>
    </location>
</feature>
<evidence type="ECO:0000256" key="12">
    <source>
        <dbReference type="ARBA" id="ARBA00022697"/>
    </source>
</evidence>
<dbReference type="InterPro" id="IPR036291">
    <property type="entry name" value="NAD(P)-bd_dom_sf"/>
</dbReference>
<evidence type="ECO:0000256" key="18">
    <source>
        <dbReference type="ARBA" id="ARBA00023002"/>
    </source>
</evidence>
<evidence type="ECO:0000256" key="9">
    <source>
        <dbReference type="ARBA" id="ARBA00011881"/>
    </source>
</evidence>
<dbReference type="GO" id="GO:0004072">
    <property type="term" value="F:aspartate kinase activity"/>
    <property type="evidence" value="ECO:0007669"/>
    <property type="project" value="UniProtKB-UniRule"/>
</dbReference>
<dbReference type="PIRSF" id="PIRSF000727">
    <property type="entry name" value="ThrA"/>
    <property type="match status" value="1"/>
</dbReference>
<feature type="domain" description="Aspartate/homoserine dehydrogenase NAD-binding" evidence="30">
    <location>
        <begin position="467"/>
        <end position="602"/>
    </location>
</feature>
<keyword evidence="21" id="KW-0486">Methionine biosynthesis</keyword>
<evidence type="ECO:0000256" key="2">
    <source>
        <dbReference type="ARBA" id="ARBA00004766"/>
    </source>
</evidence>
<comment type="catalytic activity">
    <reaction evidence="25">
        <text>L-homoserine + NADP(+) = L-aspartate 4-semialdehyde + NADPH + H(+)</text>
        <dbReference type="Rhea" id="RHEA:15761"/>
        <dbReference type="ChEBI" id="CHEBI:15378"/>
        <dbReference type="ChEBI" id="CHEBI:57476"/>
        <dbReference type="ChEBI" id="CHEBI:57783"/>
        <dbReference type="ChEBI" id="CHEBI:58349"/>
        <dbReference type="ChEBI" id="CHEBI:537519"/>
        <dbReference type="EC" id="1.1.1.3"/>
    </reaction>
    <physiologicalReaction direction="right-to-left" evidence="25">
        <dbReference type="Rhea" id="RHEA:15763"/>
    </physiologicalReaction>
</comment>
<keyword evidence="13" id="KW-0479">Metal-binding</keyword>
<keyword evidence="12" id="KW-0791">Threonine biosynthesis</keyword>
<evidence type="ECO:0000256" key="10">
    <source>
        <dbReference type="ARBA" id="ARBA00022605"/>
    </source>
</evidence>
<dbReference type="OrthoDB" id="9799110at2"/>
<dbReference type="Proteomes" id="UP000290287">
    <property type="component" value="Unassembled WGS sequence"/>
</dbReference>
<evidence type="ECO:0000256" key="7">
    <source>
        <dbReference type="ARBA" id="ARBA00007952"/>
    </source>
</evidence>
<evidence type="ECO:0000259" key="30">
    <source>
        <dbReference type="Pfam" id="PF03447"/>
    </source>
</evidence>
<dbReference type="PANTHER" id="PTHR43070">
    <property type="match status" value="1"/>
</dbReference>
<dbReference type="SUPFAM" id="SSF55347">
    <property type="entry name" value="Glyceraldehyde-3-phosphate dehydrogenase-like, C-terminal domain"/>
    <property type="match status" value="1"/>
</dbReference>
<comment type="caution">
    <text evidence="31">The sequence shown here is derived from an EMBL/GenBank/DDBJ whole genome shotgun (WGS) entry which is preliminary data.</text>
</comment>
<dbReference type="SUPFAM" id="SSF53633">
    <property type="entry name" value="Carbamate kinase-like"/>
    <property type="match status" value="1"/>
</dbReference>
<evidence type="ECO:0000256" key="16">
    <source>
        <dbReference type="ARBA" id="ARBA00022840"/>
    </source>
</evidence>
<evidence type="ECO:0000256" key="26">
    <source>
        <dbReference type="ARBA" id="ARBA00049031"/>
    </source>
</evidence>
<dbReference type="PROSITE" id="PS01042">
    <property type="entry name" value="HOMOSER_DHGENASE"/>
    <property type="match status" value="1"/>
</dbReference>
<dbReference type="UniPathway" id="UPA00051">
    <property type="reaction ID" value="UER00462"/>
</dbReference>
<proteinExistence type="inferred from homology"/>
<comment type="catalytic activity">
    <reaction evidence="24">
        <text>L-aspartate + ATP = 4-phospho-L-aspartate + ADP</text>
        <dbReference type="Rhea" id="RHEA:23776"/>
        <dbReference type="ChEBI" id="CHEBI:29991"/>
        <dbReference type="ChEBI" id="CHEBI:30616"/>
        <dbReference type="ChEBI" id="CHEBI:57535"/>
        <dbReference type="ChEBI" id="CHEBI:456216"/>
        <dbReference type="EC" id="2.7.2.4"/>
    </reaction>
    <physiologicalReaction direction="left-to-right" evidence="24">
        <dbReference type="Rhea" id="RHEA:23777"/>
    </physiologicalReaction>
</comment>
<dbReference type="UniPathway" id="UPA00034">
    <property type="reaction ID" value="UER00015"/>
</dbReference>
<protein>
    <recommendedName>
        <fullName evidence="27">Bifunctional aspartokinase/homoserine dehydrogenase</fullName>
    </recommendedName>
    <domain>
        <recommendedName>
            <fullName evidence="27">Aspartokinase</fullName>
            <ecNumber evidence="27">2.7.2.4</ecNumber>
        </recommendedName>
    </domain>
    <domain>
        <recommendedName>
            <fullName evidence="27">Homoserine dehydrogenase</fullName>
            <ecNumber evidence="27">1.1.1.3</ecNumber>
        </recommendedName>
    </domain>
</protein>
<dbReference type="Pfam" id="PF03447">
    <property type="entry name" value="NAD_binding_3"/>
    <property type="match status" value="1"/>
</dbReference>